<reference evidence="3 5" key="2">
    <citation type="journal article" date="2020" name="Extremophiles">
        <title>Genomic analysis of Caldalkalibacillus thermarum TA2.A1 reveals aerobic alkaliphilic metabolism and evolutionary hallmarks linking alkaliphilic bacteria and plant life.</title>
        <authorList>
            <person name="de Jong S.I."/>
            <person name="van den Broek M.A."/>
            <person name="Merkel A.Y."/>
            <person name="de la Torre Cortes P."/>
            <person name="Kalamorz F."/>
            <person name="Cook G.M."/>
            <person name="van Loosdrecht M.C.M."/>
            <person name="McMillan D.G.G."/>
        </authorList>
    </citation>
    <scope>NUCLEOTIDE SEQUENCE [LARGE SCALE GENOMIC DNA]</scope>
    <source>
        <strain evidence="3 5">TA2.A1</strain>
    </source>
</reference>
<evidence type="ECO:0000313" key="3">
    <source>
        <dbReference type="EMBL" id="QZT32747.1"/>
    </source>
</evidence>
<proteinExistence type="predicted"/>
<dbReference type="PROSITE" id="PS51257">
    <property type="entry name" value="PROKAR_LIPOPROTEIN"/>
    <property type="match status" value="1"/>
</dbReference>
<sequence>MKRAICLLAVVLLMGLMACQGKQNDPEPARPGAISAGSTLQANGHSSWQTWEKVHDDLHKTALAESLQVWEADDGQERMYVINVGEEEEERIYTVHYRNEHHWELNAVSEDEPLFSLENKGGKITLQHGSAIRNISEKEVALLLPVYHIQLLHEAVKHRQYEYVSFSPSKAQWQVDFSLPGQVISDFFTKYLTAHLDVPWQASLADFSVKYQLLIDEKQGDWQIKGFTFQLQKHGYPLETLHFDLRKEVNLNKQRIE</sequence>
<protein>
    <recommendedName>
        <fullName evidence="6">Lipoprotein</fullName>
    </recommendedName>
</protein>
<dbReference type="EMBL" id="CP082237">
    <property type="protein sequence ID" value="QZT32747.1"/>
    <property type="molecule type" value="Genomic_DNA"/>
</dbReference>
<evidence type="ECO:0000313" key="4">
    <source>
        <dbReference type="Proteomes" id="UP000010716"/>
    </source>
</evidence>
<evidence type="ECO:0000313" key="5">
    <source>
        <dbReference type="Proteomes" id="UP000825179"/>
    </source>
</evidence>
<feature type="signal peptide" evidence="1">
    <location>
        <begin position="1"/>
        <end position="18"/>
    </location>
</feature>
<name>F5L8V6_CALTT</name>
<evidence type="ECO:0008006" key="6">
    <source>
        <dbReference type="Google" id="ProtNLM"/>
    </source>
</evidence>
<keyword evidence="1" id="KW-0732">Signal</keyword>
<accession>F5L8V6</accession>
<dbReference type="AlphaFoldDB" id="F5L8V6"/>
<evidence type="ECO:0000313" key="2">
    <source>
        <dbReference type="EMBL" id="EGL82238.1"/>
    </source>
</evidence>
<dbReference type="Proteomes" id="UP000825179">
    <property type="component" value="Chromosome"/>
</dbReference>
<evidence type="ECO:0000256" key="1">
    <source>
        <dbReference type="SAM" id="SignalP"/>
    </source>
</evidence>
<gene>
    <name evidence="2" type="ORF">CathTA2_2261</name>
    <name evidence="3" type="ORF">HUR95_10160</name>
</gene>
<dbReference type="KEGG" id="cthu:HUR95_10160"/>
<dbReference type="Proteomes" id="UP000010716">
    <property type="component" value="Unassembled WGS sequence"/>
</dbReference>
<dbReference type="EMBL" id="AFCE01000153">
    <property type="protein sequence ID" value="EGL82238.1"/>
    <property type="molecule type" value="Genomic_DNA"/>
</dbReference>
<reference evidence="3" key="3">
    <citation type="submission" date="2021-08" db="EMBL/GenBank/DDBJ databases">
        <authorList>
            <person name="de Jong S."/>
            <person name="van den Broek M."/>
            <person name="Merkel A."/>
            <person name="de la Torre Cortes P."/>
            <person name="Kalamorz F."/>
            <person name="Cook G."/>
            <person name="van Loosdrecht M."/>
            <person name="McMillan D."/>
        </authorList>
    </citation>
    <scope>NUCLEOTIDE SEQUENCE</scope>
    <source>
        <strain evidence="3">TA2.A1</strain>
    </source>
</reference>
<dbReference type="RefSeq" id="WP_007505582.1">
    <property type="nucleotide sequence ID" value="NZ_AFCE01000153.1"/>
</dbReference>
<keyword evidence="5" id="KW-1185">Reference proteome</keyword>
<organism evidence="2 4">
    <name type="scientific">Caldalkalibacillus thermarum (strain TA2.A1)</name>
    <dbReference type="NCBI Taxonomy" id="986075"/>
    <lineage>
        <taxon>Bacteria</taxon>
        <taxon>Bacillati</taxon>
        <taxon>Bacillota</taxon>
        <taxon>Bacilli</taxon>
        <taxon>Bacillales</taxon>
        <taxon>Bacillaceae</taxon>
        <taxon>Caldalkalibacillus</taxon>
    </lineage>
</organism>
<reference evidence="2 4" key="1">
    <citation type="journal article" date="2011" name="J. Bacteriol.">
        <title>Draft genome sequence of the thermoalkaliphilic Caldalkalibacillus thermarum strain TA2.A1.</title>
        <authorList>
            <person name="Kalamorz F."/>
            <person name="Keis S."/>
            <person name="McMillan D.G."/>
            <person name="Olsson K."/>
            <person name="Stanton J.A."/>
            <person name="Stockwell P."/>
            <person name="Black M.A."/>
            <person name="Klingeman D.M."/>
            <person name="Land M.L."/>
            <person name="Han C.S."/>
            <person name="Martin S.L."/>
            <person name="Becher S.A."/>
            <person name="Peddie C.J."/>
            <person name="Morgan H.W."/>
            <person name="Matthies D."/>
            <person name="Preiss L."/>
            <person name="Meier T."/>
            <person name="Brown S.D."/>
            <person name="Cook G.M."/>
        </authorList>
    </citation>
    <scope>NUCLEOTIDE SEQUENCE [LARGE SCALE GENOMIC DNA]</scope>
    <source>
        <strain evidence="2 4">TA2.A1</strain>
    </source>
</reference>
<feature type="chain" id="PRO_5044483294" description="Lipoprotein" evidence="1">
    <location>
        <begin position="19"/>
        <end position="257"/>
    </location>
</feature>